<dbReference type="EMBL" id="HACA01032746">
    <property type="protein sequence ID" value="CDW50107.1"/>
    <property type="molecule type" value="Transcribed_RNA"/>
</dbReference>
<dbReference type="GO" id="GO:0046872">
    <property type="term" value="F:metal ion binding"/>
    <property type="evidence" value="ECO:0007669"/>
    <property type="project" value="UniProtKB-KW"/>
</dbReference>
<dbReference type="PANTHER" id="PTHR11596:SF5">
    <property type="entry name" value="ALKALINE PHOSPHATASE"/>
    <property type="match status" value="1"/>
</dbReference>
<keyword evidence="3" id="KW-0479">Metal-binding</keyword>
<name>A0A0K2VIQ9_LEPSM</name>
<dbReference type="InterPro" id="IPR001952">
    <property type="entry name" value="Alkaline_phosphatase"/>
</dbReference>
<evidence type="ECO:0000256" key="3">
    <source>
        <dbReference type="PIRSR" id="PIRSR601952-2"/>
    </source>
</evidence>
<protein>
    <recommendedName>
        <fullName evidence="1">alkaline phosphatase</fullName>
        <ecNumber evidence="1">3.1.3.1</ecNumber>
    </recommendedName>
</protein>
<dbReference type="Gene3D" id="3.40.720.10">
    <property type="entry name" value="Alkaline Phosphatase, subunit A"/>
    <property type="match status" value="1"/>
</dbReference>
<evidence type="ECO:0000313" key="4">
    <source>
        <dbReference type="EMBL" id="CDW50107.1"/>
    </source>
</evidence>
<dbReference type="GO" id="GO:0004035">
    <property type="term" value="F:alkaline phosphatase activity"/>
    <property type="evidence" value="ECO:0007669"/>
    <property type="project" value="UniProtKB-EC"/>
</dbReference>
<dbReference type="PANTHER" id="PTHR11596">
    <property type="entry name" value="ALKALINE PHOSPHATASE"/>
    <property type="match status" value="1"/>
</dbReference>
<reference evidence="4" key="1">
    <citation type="submission" date="2014-05" db="EMBL/GenBank/DDBJ databases">
        <authorList>
            <person name="Chronopoulou M."/>
        </authorList>
    </citation>
    <scope>NUCLEOTIDE SEQUENCE</scope>
    <source>
        <tissue evidence="4">Whole organism</tissue>
    </source>
</reference>
<sequence length="132" mass="14783">PGFGGEGNDEKKYNLLSYANGIGFNNHYSVTNGKIERKTVKLEESIKPNYIQPSTIATDSEYHSGADVGIFAIGPWSHLIHSVHEQSYINTVMAYSACLGDYTKEPHCNKCNQVSMSIRVLLFFYLMSQLLK</sequence>
<dbReference type="SUPFAM" id="SSF53649">
    <property type="entry name" value="Alkaline phosphatase-like"/>
    <property type="match status" value="1"/>
</dbReference>
<organism evidence="4">
    <name type="scientific">Lepeophtheirus salmonis</name>
    <name type="common">Salmon louse</name>
    <name type="synonym">Caligus salmonis</name>
    <dbReference type="NCBI Taxonomy" id="72036"/>
    <lineage>
        <taxon>Eukaryota</taxon>
        <taxon>Metazoa</taxon>
        <taxon>Ecdysozoa</taxon>
        <taxon>Arthropoda</taxon>
        <taxon>Crustacea</taxon>
        <taxon>Multicrustacea</taxon>
        <taxon>Hexanauplia</taxon>
        <taxon>Copepoda</taxon>
        <taxon>Siphonostomatoida</taxon>
        <taxon>Caligidae</taxon>
        <taxon>Lepeophtheirus</taxon>
    </lineage>
</organism>
<dbReference type="InterPro" id="IPR017850">
    <property type="entry name" value="Alkaline_phosphatase_core_sf"/>
</dbReference>
<feature type="binding site" evidence="3">
    <location>
        <position position="63"/>
    </location>
    <ligand>
        <name>Zn(2+)</name>
        <dbReference type="ChEBI" id="CHEBI:29105"/>
        <label>2</label>
    </ligand>
</feature>
<dbReference type="EC" id="3.1.3.1" evidence="1"/>
<keyword evidence="3" id="KW-0862">Zinc</keyword>
<comment type="cofactor">
    <cofactor evidence="3">
        <name>Zn(2+)</name>
        <dbReference type="ChEBI" id="CHEBI:29105"/>
    </cofactor>
    <text evidence="3">Binds 2 Zn(2+) ions.</text>
</comment>
<evidence type="ECO:0000256" key="2">
    <source>
        <dbReference type="ARBA" id="ARBA00022553"/>
    </source>
</evidence>
<proteinExistence type="predicted"/>
<dbReference type="Pfam" id="PF00245">
    <property type="entry name" value="Alk_phosphatase"/>
    <property type="match status" value="1"/>
</dbReference>
<feature type="non-terminal residue" evidence="4">
    <location>
        <position position="1"/>
    </location>
</feature>
<evidence type="ECO:0000256" key="1">
    <source>
        <dbReference type="ARBA" id="ARBA00012647"/>
    </source>
</evidence>
<accession>A0A0K2VIQ9</accession>
<dbReference type="AlphaFoldDB" id="A0A0K2VIQ9"/>
<keyword evidence="2" id="KW-0597">Phosphoprotein</keyword>
<dbReference type="OrthoDB" id="5818554at2759"/>